<evidence type="ECO:0008006" key="4">
    <source>
        <dbReference type="Google" id="ProtNLM"/>
    </source>
</evidence>
<protein>
    <recommendedName>
        <fullName evidence="4">Poly(Beta-D-mannuronate) lyase</fullName>
    </recommendedName>
</protein>
<evidence type="ECO:0000256" key="1">
    <source>
        <dbReference type="SAM" id="SignalP"/>
    </source>
</evidence>
<dbReference type="InterPro" id="IPR012334">
    <property type="entry name" value="Pectin_lyas_fold"/>
</dbReference>
<reference evidence="2 3" key="1">
    <citation type="journal article" date="2015" name="Int. J. Syst. Evol. Microbiol.">
        <title>Flavisolibacter ginsenosidimutans sp. nov., with ginsenoside-converting activity isolated from soil used for cultivating ginseng.</title>
        <authorList>
            <person name="Zhao Y."/>
            <person name="Liu Q."/>
            <person name="Kang M.S."/>
            <person name="Jin F."/>
            <person name="Yu H."/>
            <person name="Im W.T."/>
        </authorList>
    </citation>
    <scope>NUCLEOTIDE SEQUENCE [LARGE SCALE GENOMIC DNA]</scope>
    <source>
        <strain evidence="2 3">Gsoil 636</strain>
    </source>
</reference>
<dbReference type="EMBL" id="CP042433">
    <property type="protein sequence ID" value="QEC56140.1"/>
    <property type="molecule type" value="Genomic_DNA"/>
</dbReference>
<dbReference type="InterPro" id="IPR039513">
    <property type="entry name" value="PL-6"/>
</dbReference>
<dbReference type="KEGG" id="fgg:FSB75_09620"/>
<keyword evidence="3" id="KW-1185">Reference proteome</keyword>
<feature type="chain" id="PRO_5023020103" description="Poly(Beta-D-mannuronate) lyase" evidence="1">
    <location>
        <begin position="19"/>
        <end position="432"/>
    </location>
</feature>
<evidence type="ECO:0000313" key="2">
    <source>
        <dbReference type="EMBL" id="QEC56140.1"/>
    </source>
</evidence>
<organism evidence="2 3">
    <name type="scientific">Flavisolibacter ginsenosidimutans</name>
    <dbReference type="NCBI Taxonomy" id="661481"/>
    <lineage>
        <taxon>Bacteria</taxon>
        <taxon>Pseudomonadati</taxon>
        <taxon>Bacteroidota</taxon>
        <taxon>Chitinophagia</taxon>
        <taxon>Chitinophagales</taxon>
        <taxon>Chitinophagaceae</taxon>
        <taxon>Flavisolibacter</taxon>
    </lineage>
</organism>
<dbReference type="Gene3D" id="2.160.20.10">
    <property type="entry name" value="Single-stranded right-handed beta-helix, Pectin lyase-like"/>
    <property type="match status" value="1"/>
</dbReference>
<accession>A0A5B8UJ68</accession>
<dbReference type="RefSeq" id="WP_146786240.1">
    <property type="nucleotide sequence ID" value="NZ_BAABIO010000001.1"/>
</dbReference>
<dbReference type="InterPro" id="IPR011050">
    <property type="entry name" value="Pectin_lyase_fold/virulence"/>
</dbReference>
<gene>
    <name evidence="2" type="ORF">FSB75_09620</name>
</gene>
<name>A0A5B8UJ68_9BACT</name>
<evidence type="ECO:0000313" key="3">
    <source>
        <dbReference type="Proteomes" id="UP000321204"/>
    </source>
</evidence>
<sequence length="432" mass="46162">MKKLLLFAFLSVSTKLFAGTITVASVAELQAAINKAKPGDVIFVKDGVYTTTGDIVITTAGTKEKPIIVSAENFGKAEITGSGGFNLASPSSYVVIRDFKFTHAASKAKSSSGSTFCRWTNNIFETPGDGEDLLIAGNDNEIDHNSFQNKDAMGRFLAIRGTGKQIAQRLWIHHNYFKSQKDQGGKNGAETLQFGLSGFSMSSSNSVVEYNLFEDCAGENELISVKASAVTLRYNTIRNCPAQFTLRHGNRCQVYGNYFTATPGLRIFGDDHIIYSNYFEGCNPAINIGNGDGEVADGAQLTAHDRPDRVLIALNILVNNKANIVQQARKNGLGATNIKVVNNIIEGGSPAASISGPYTDATWSDNILFNTAGAGDMPPGTFITNDPKLSKDAAGVFQPTANLSVDNGQQKISFVKISPLHPAGVGAAKENK</sequence>
<keyword evidence="1" id="KW-0732">Signal</keyword>
<dbReference type="Pfam" id="PF14592">
    <property type="entry name" value="Chondroitinas_B"/>
    <property type="match status" value="1"/>
</dbReference>
<dbReference type="Proteomes" id="UP000321204">
    <property type="component" value="Chromosome"/>
</dbReference>
<dbReference type="AlphaFoldDB" id="A0A5B8UJ68"/>
<dbReference type="SUPFAM" id="SSF51126">
    <property type="entry name" value="Pectin lyase-like"/>
    <property type="match status" value="1"/>
</dbReference>
<dbReference type="CDD" id="cd14251">
    <property type="entry name" value="PL-6"/>
    <property type="match status" value="1"/>
</dbReference>
<proteinExistence type="predicted"/>
<feature type="signal peptide" evidence="1">
    <location>
        <begin position="1"/>
        <end position="18"/>
    </location>
</feature>
<dbReference type="OrthoDB" id="6475864at2"/>